<dbReference type="CDD" id="cd18580">
    <property type="entry name" value="ABC_6TM_ABCC_D2"/>
    <property type="match status" value="1"/>
</dbReference>
<dbReference type="GO" id="GO:0005886">
    <property type="term" value="C:plasma membrane"/>
    <property type="evidence" value="ECO:0007669"/>
    <property type="project" value="UniProtKB-SubCell"/>
</dbReference>
<dbReference type="Gene3D" id="3.40.50.300">
    <property type="entry name" value="P-loop containing nucleotide triphosphate hydrolases"/>
    <property type="match status" value="2"/>
</dbReference>
<evidence type="ECO:0000256" key="6">
    <source>
        <dbReference type="ARBA" id="ARBA00022840"/>
    </source>
</evidence>
<feature type="domain" description="ABC transmembrane type-1" evidence="12">
    <location>
        <begin position="906"/>
        <end position="1159"/>
    </location>
</feature>
<feature type="transmembrane region" description="Helical" evidence="10">
    <location>
        <begin position="27"/>
        <end position="47"/>
    </location>
</feature>
<feature type="transmembrane region" description="Helical" evidence="10">
    <location>
        <begin position="999"/>
        <end position="1032"/>
    </location>
</feature>
<comment type="subcellular location">
    <subcellularLocation>
        <location evidence="1">Cell membrane</location>
        <topology evidence="1">Multi-pass membrane protein</topology>
    </subcellularLocation>
</comment>
<dbReference type="SUPFAM" id="SSF52540">
    <property type="entry name" value="P-loop containing nucleoside triphosphate hydrolases"/>
    <property type="match status" value="2"/>
</dbReference>
<dbReference type="Proteomes" id="UP000237441">
    <property type="component" value="Unassembled WGS sequence"/>
</dbReference>
<dbReference type="PANTHER" id="PTHR24223:SF399">
    <property type="entry name" value="ABC TRANSPORTER ATNG"/>
    <property type="match status" value="1"/>
</dbReference>
<keyword evidence="8 10" id="KW-0472">Membrane</keyword>
<evidence type="ECO:0000256" key="9">
    <source>
        <dbReference type="SAM" id="MobiDB-lite"/>
    </source>
</evidence>
<dbReference type="InterPro" id="IPR036640">
    <property type="entry name" value="ABC1_TM_sf"/>
</dbReference>
<feature type="transmembrane region" description="Helical" evidence="10">
    <location>
        <begin position="916"/>
        <end position="940"/>
    </location>
</feature>
<evidence type="ECO:0000256" key="8">
    <source>
        <dbReference type="ARBA" id="ARBA00023136"/>
    </source>
</evidence>
<dbReference type="SUPFAM" id="SSF90123">
    <property type="entry name" value="ABC transporter transmembrane region"/>
    <property type="match status" value="2"/>
</dbReference>
<evidence type="ECO:0000256" key="5">
    <source>
        <dbReference type="ARBA" id="ARBA00022741"/>
    </source>
</evidence>
<evidence type="ECO:0000259" key="12">
    <source>
        <dbReference type="PROSITE" id="PS50929"/>
    </source>
</evidence>
<dbReference type="Pfam" id="PF00005">
    <property type="entry name" value="ABC_tran"/>
    <property type="match status" value="2"/>
</dbReference>
<keyword evidence="2" id="KW-0813">Transport</keyword>
<name>A0A2S7YG65_BEABA</name>
<evidence type="ECO:0000256" key="7">
    <source>
        <dbReference type="ARBA" id="ARBA00022989"/>
    </source>
</evidence>
<dbReference type="InterPro" id="IPR027417">
    <property type="entry name" value="P-loop_NTPase"/>
</dbReference>
<feature type="transmembrane region" description="Helical" evidence="10">
    <location>
        <begin position="878"/>
        <end position="896"/>
    </location>
</feature>
<dbReference type="InterPro" id="IPR003439">
    <property type="entry name" value="ABC_transporter-like_ATP-bd"/>
</dbReference>
<dbReference type="InterPro" id="IPR056227">
    <property type="entry name" value="TMD0_ABC"/>
</dbReference>
<feature type="region of interest" description="Disordered" evidence="9">
    <location>
        <begin position="836"/>
        <end position="861"/>
    </location>
</feature>
<feature type="transmembrane region" description="Helical" evidence="10">
    <location>
        <begin position="961"/>
        <end position="979"/>
    </location>
</feature>
<dbReference type="PROSITE" id="PS50893">
    <property type="entry name" value="ABC_TRANSPORTER_2"/>
    <property type="match status" value="2"/>
</dbReference>
<comment type="caution">
    <text evidence="13">The sequence shown here is derived from an EMBL/GenBank/DDBJ whole genome shotgun (WGS) entry which is preliminary data.</text>
</comment>
<evidence type="ECO:0000256" key="2">
    <source>
        <dbReference type="ARBA" id="ARBA00022448"/>
    </source>
</evidence>
<dbReference type="InterPro" id="IPR011527">
    <property type="entry name" value="ABC1_TM_dom"/>
</dbReference>
<evidence type="ECO:0000256" key="4">
    <source>
        <dbReference type="ARBA" id="ARBA00022692"/>
    </source>
</evidence>
<dbReference type="GO" id="GO:0005524">
    <property type="term" value="F:ATP binding"/>
    <property type="evidence" value="ECO:0007669"/>
    <property type="project" value="UniProtKB-KW"/>
</dbReference>
<dbReference type="EMBL" id="JRHA01000005">
    <property type="protein sequence ID" value="PQK14994.1"/>
    <property type="molecule type" value="Genomic_DNA"/>
</dbReference>
<dbReference type="SMART" id="SM00382">
    <property type="entry name" value="AAA"/>
    <property type="match status" value="2"/>
</dbReference>
<dbReference type="OrthoDB" id="4865934at2759"/>
<dbReference type="InterPro" id="IPR044726">
    <property type="entry name" value="ABCC_6TM_D2"/>
</dbReference>
<dbReference type="PROSITE" id="PS50929">
    <property type="entry name" value="ABC_TM1F"/>
    <property type="match status" value="2"/>
</dbReference>
<evidence type="ECO:0000256" key="10">
    <source>
        <dbReference type="SAM" id="Phobius"/>
    </source>
</evidence>
<gene>
    <name evidence="13" type="ORF">BB8028_0005g05120</name>
</gene>
<evidence type="ECO:0000256" key="1">
    <source>
        <dbReference type="ARBA" id="ARBA00004651"/>
    </source>
</evidence>
<dbReference type="Pfam" id="PF00664">
    <property type="entry name" value="ABC_membrane"/>
    <property type="match status" value="2"/>
</dbReference>
<feature type="transmembrane region" description="Helical" evidence="10">
    <location>
        <begin position="1093"/>
        <end position="1124"/>
    </location>
</feature>
<feature type="domain" description="ABC transporter" evidence="11">
    <location>
        <begin position="600"/>
        <end position="827"/>
    </location>
</feature>
<evidence type="ECO:0000259" key="11">
    <source>
        <dbReference type="PROSITE" id="PS50893"/>
    </source>
</evidence>
<protein>
    <recommendedName>
        <fullName evidence="15">ABC transporter</fullName>
    </recommendedName>
</protein>
<evidence type="ECO:0000256" key="3">
    <source>
        <dbReference type="ARBA" id="ARBA00022475"/>
    </source>
</evidence>
<feature type="transmembrane region" description="Helical" evidence="10">
    <location>
        <begin position="59"/>
        <end position="82"/>
    </location>
</feature>
<dbReference type="InterPro" id="IPR050173">
    <property type="entry name" value="ABC_transporter_C-like"/>
</dbReference>
<dbReference type="InterPro" id="IPR003593">
    <property type="entry name" value="AAA+_ATPase"/>
</dbReference>
<evidence type="ECO:0000313" key="13">
    <source>
        <dbReference type="EMBL" id="PQK14994.1"/>
    </source>
</evidence>
<dbReference type="PROSITE" id="PS00211">
    <property type="entry name" value="ABC_TRANSPORTER_1"/>
    <property type="match status" value="2"/>
</dbReference>
<feature type="domain" description="ABC transmembrane type-1" evidence="12">
    <location>
        <begin position="270"/>
        <end position="543"/>
    </location>
</feature>
<reference evidence="13 14" key="1">
    <citation type="submission" date="2016-07" db="EMBL/GenBank/DDBJ databases">
        <title>Comparative genomics of the entomopathogenic fungus Beauveria bassiana.</title>
        <authorList>
            <person name="Valero Jimenez C.A."/>
            <person name="Zwaan B.J."/>
            <person name="Van Kan J.A."/>
            <person name="Takken W."/>
            <person name="Debets A.J."/>
            <person name="Schoustra S.E."/>
            <person name="Koenraadt C.J."/>
        </authorList>
    </citation>
    <scope>NUCLEOTIDE SEQUENCE [LARGE SCALE GENOMIC DNA]</scope>
    <source>
        <strain evidence="13 14">ARSEF 8028</strain>
    </source>
</reference>
<dbReference type="Gene3D" id="1.20.1560.10">
    <property type="entry name" value="ABC transporter type 1, transmembrane domain"/>
    <property type="match status" value="2"/>
</dbReference>
<organism evidence="13 14">
    <name type="scientific">Beauveria bassiana</name>
    <name type="common">White muscardine disease fungus</name>
    <name type="synonym">Tritirachium shiotae</name>
    <dbReference type="NCBI Taxonomy" id="176275"/>
    <lineage>
        <taxon>Eukaryota</taxon>
        <taxon>Fungi</taxon>
        <taxon>Dikarya</taxon>
        <taxon>Ascomycota</taxon>
        <taxon>Pezizomycotina</taxon>
        <taxon>Sordariomycetes</taxon>
        <taxon>Hypocreomycetidae</taxon>
        <taxon>Hypocreales</taxon>
        <taxon>Cordycipitaceae</taxon>
        <taxon>Beauveria</taxon>
    </lineage>
</organism>
<feature type="transmembrane region" description="Helical" evidence="10">
    <location>
        <begin position="481"/>
        <end position="504"/>
    </location>
</feature>
<feature type="transmembrane region" description="Helical" evidence="10">
    <location>
        <begin position="395"/>
        <end position="417"/>
    </location>
</feature>
<proteinExistence type="predicted"/>
<evidence type="ECO:0008006" key="15">
    <source>
        <dbReference type="Google" id="ProtNLM"/>
    </source>
</evidence>
<dbReference type="GO" id="GO:0140359">
    <property type="term" value="F:ABC-type transporter activity"/>
    <property type="evidence" value="ECO:0007669"/>
    <property type="project" value="InterPro"/>
</dbReference>
<accession>A0A2S7YG65</accession>
<feature type="region of interest" description="Disordered" evidence="9">
    <location>
        <begin position="575"/>
        <end position="594"/>
    </location>
</feature>
<dbReference type="GO" id="GO:0016887">
    <property type="term" value="F:ATP hydrolysis activity"/>
    <property type="evidence" value="ECO:0007669"/>
    <property type="project" value="InterPro"/>
</dbReference>
<keyword evidence="7 10" id="KW-1133">Transmembrane helix</keyword>
<keyword evidence="4 10" id="KW-0812">Transmembrane</keyword>
<feature type="transmembrane region" description="Helical" evidence="10">
    <location>
        <begin position="94"/>
        <end position="112"/>
    </location>
</feature>
<feature type="transmembrane region" description="Helical" evidence="10">
    <location>
        <begin position="516"/>
        <end position="535"/>
    </location>
</feature>
<feature type="domain" description="ABC transporter" evidence="11">
    <location>
        <begin position="1195"/>
        <end position="1434"/>
    </location>
</feature>
<dbReference type="Pfam" id="PF24357">
    <property type="entry name" value="TMD0_ABC"/>
    <property type="match status" value="1"/>
</dbReference>
<keyword evidence="5" id="KW-0547">Nucleotide-binding</keyword>
<feature type="compositionally biased region" description="Polar residues" evidence="9">
    <location>
        <begin position="845"/>
        <end position="854"/>
    </location>
</feature>
<dbReference type="InterPro" id="IPR017871">
    <property type="entry name" value="ABC_transporter-like_CS"/>
</dbReference>
<evidence type="ECO:0000313" key="14">
    <source>
        <dbReference type="Proteomes" id="UP000237441"/>
    </source>
</evidence>
<keyword evidence="6" id="KW-0067">ATP-binding</keyword>
<sequence length="1434" mass="159304">MSLPMDKYWWPLNFQTFDFSLLFEETIFEILPSSLFLFSGAATYLYYRRQPVYIRDSVLLWAKLAIASFFVGLQVASMVLRFTYKHHRTDTTSIASSLDLLASLGLCAVLYIEHRHAIRSSAFLSLYLGICLLIEAAESRSFFLRDLAPLGGITTAMAATRLALLIIEEIPKGHLIIDPEIRNLSSGEATSGFWCRTFFFFLGPMFHVGYHGILKTEGLMSLGLEFSSARLFSGLSKRWQSSNRPRRHSLFLACCWEWKGALCAVLIPRLILTGLTFSQPFTIQRVVEAIEDESTGHDESGGLVGAVALTFAGSALCRAVSQHMTIRLLTRVRGGLLSVLLDKNMKLSLSDARRNAIVTLMSADFDGIADGLPSCVEIPYTFLETGLGMFLLSRFVQQSSFVIILPLIFATFIGIFYGNYLRAAQRKWNESIQTRVTKTSRVLSQLPAIKMLGLGPKTTEFIQHFRIREIETSKKYRMIQAGIICSATLADLLCPTILVAAALFWGAFGDVISPTIIYPTLAIVSLVQLPLAALFRSYPAAMTTLGCFERLREFLCHEEHRDPRVLQNHDWHEVEDGQSPHQHSMMQRTEKSERQSPGIVHFDGVSLTSFGSDEPILKGISFTLLPGSITALFGPTGSGKTSFINSILGEVEISNGTLYVDDTAIALVGQSTWLPNLTLKECIVGACEYNEIWFKTVVTACHLLQDIAQLPGGVDYMVGSGGIALSGGQRQRVSMARAAYCRAKLVLLDDSFSALDRTTATAILSNLCGENGILRQSNAAVVVASYLPECLEIADNIIYLDGNGNFSYQSSQASKAFRSQILSLLRQEAACEEKADAGNKETAVQPAQTFTGSGVQRDEDTKRKQGDKALYRFWLREIGRATFATWLCIITIHGVLDNFPRIYMKIWVDNAPGNRLYFLGYALLPFACGIFCFAGVLFLFNDVCPRSALGLHQSLAKTVMVSTLGFLSMVDSGSILNMFSLDMDILTKRVPPSLHNTVYFGVGAMVKVGIILSGATYMTLLIPLILLALFFLQRYYLRTSRQLRHLELESQAPLVTAVRETSDGLVHIRGFGWEKQVLARALFLLDRSQKPVYLLYAAQQVLGLSTDLLAAAMAIFLTVLSLYIRHGRSANSAGVSFLSIVVIGNTLNQLIIQWTSLEMAIGALTRVRSFVRETPIETEKDTCNLPKDWPSRGEVLLKNVSARYRNETDEPYVVKNVSLTINPGQKFGITGRTGSGKSSLLYSLLGFLDFKGSIKIDGVDIRTAPRDELRSRIVTISQDQVELDGTVRDNLLPFDTRWDDKAVTPDEEDKAEAALKDRIARETLVRLRIWDKVESKGGLTSMLEDVGYSHGEMQLLCIARAVVRRRLTGSNLLLVDEATGGVDRWRDQIVREMMKEYFRGCTIIVIAHREESIADSNVTVEMANGEMKPPQVFY</sequence>
<keyword evidence="3" id="KW-1003">Cell membrane</keyword>
<dbReference type="PANTHER" id="PTHR24223">
    <property type="entry name" value="ATP-BINDING CASSETTE SUB-FAMILY C"/>
    <property type="match status" value="1"/>
</dbReference>